<dbReference type="CDD" id="cd01748">
    <property type="entry name" value="GATase1_IGP_Synthase"/>
    <property type="match status" value="1"/>
</dbReference>
<dbReference type="GO" id="GO:0005737">
    <property type="term" value="C:cytoplasm"/>
    <property type="evidence" value="ECO:0007669"/>
    <property type="project" value="UniProtKB-SubCell"/>
</dbReference>
<evidence type="ECO:0000256" key="4">
    <source>
        <dbReference type="ARBA" id="ARBA00022801"/>
    </source>
</evidence>
<evidence type="ECO:0000256" key="1">
    <source>
        <dbReference type="ARBA" id="ARBA00005091"/>
    </source>
</evidence>
<dbReference type="EMBL" id="CP087164">
    <property type="protein sequence ID" value="UGS36303.1"/>
    <property type="molecule type" value="Genomic_DNA"/>
</dbReference>
<dbReference type="GO" id="GO:0016829">
    <property type="term" value="F:lyase activity"/>
    <property type="evidence" value="ECO:0007669"/>
    <property type="project" value="UniProtKB-KW"/>
</dbReference>
<dbReference type="Proteomes" id="UP001162834">
    <property type="component" value="Chromosome"/>
</dbReference>
<evidence type="ECO:0000256" key="10">
    <source>
        <dbReference type="ARBA" id="ARBA00049534"/>
    </source>
</evidence>
<evidence type="ECO:0000256" key="7">
    <source>
        <dbReference type="ARBA" id="ARBA00023239"/>
    </source>
</evidence>
<organism evidence="14 15">
    <name type="scientific">Capillimicrobium parvum</name>
    <dbReference type="NCBI Taxonomy" id="2884022"/>
    <lineage>
        <taxon>Bacteria</taxon>
        <taxon>Bacillati</taxon>
        <taxon>Actinomycetota</taxon>
        <taxon>Thermoleophilia</taxon>
        <taxon>Solirubrobacterales</taxon>
        <taxon>Capillimicrobiaceae</taxon>
        <taxon>Capillimicrobium</taxon>
    </lineage>
</organism>
<evidence type="ECO:0000256" key="11">
    <source>
        <dbReference type="HAMAP-Rule" id="MF_00278"/>
    </source>
</evidence>
<evidence type="ECO:0000313" key="14">
    <source>
        <dbReference type="EMBL" id="UGS36303.1"/>
    </source>
</evidence>
<keyword evidence="11" id="KW-0963">Cytoplasm</keyword>
<feature type="active site" evidence="11 12">
    <location>
        <position position="186"/>
    </location>
</feature>
<evidence type="ECO:0000256" key="12">
    <source>
        <dbReference type="PIRSR" id="PIRSR000495-1"/>
    </source>
</evidence>
<dbReference type="NCBIfam" id="TIGR01855">
    <property type="entry name" value="IMP_synth_hisH"/>
    <property type="match status" value="1"/>
</dbReference>
<evidence type="ECO:0000259" key="13">
    <source>
        <dbReference type="Pfam" id="PF00117"/>
    </source>
</evidence>
<keyword evidence="6 11" id="KW-0368">Histidine biosynthesis</keyword>
<dbReference type="PROSITE" id="PS51274">
    <property type="entry name" value="GATASE_COBBQ"/>
    <property type="match status" value="1"/>
</dbReference>
<comment type="function">
    <text evidence="8 11">IGPS catalyzes the conversion of PRFAR and glutamine to IGP, AICAR and glutamate. The HisH subunit catalyzes the hydrolysis of glutamine to glutamate and ammonia as part of the synthesis of IGP and AICAR. The resulting ammonia molecule is channeled to the active site of HisF.</text>
</comment>
<protein>
    <recommendedName>
        <fullName evidence="11">Imidazole glycerol phosphate synthase subunit HisH</fullName>
        <ecNumber evidence="11">4.3.2.10</ecNumber>
    </recommendedName>
    <alternativeName>
        <fullName evidence="11">IGP synthase glutaminase subunit</fullName>
        <ecNumber evidence="11">3.5.1.2</ecNumber>
    </alternativeName>
    <alternativeName>
        <fullName evidence="11">IGP synthase subunit HisH</fullName>
    </alternativeName>
    <alternativeName>
        <fullName evidence="11">ImGP synthase subunit HisH</fullName>
        <shortName evidence="11">IGPS subunit HisH</shortName>
    </alternativeName>
</protein>
<keyword evidence="7 11" id="KW-0456">Lyase</keyword>
<comment type="subunit">
    <text evidence="2 11">Heterodimer of HisH and HisF.</text>
</comment>
<keyword evidence="3 11" id="KW-0028">Amino-acid biosynthesis</keyword>
<feature type="active site" description="Nucleophile" evidence="11 12">
    <location>
        <position position="83"/>
    </location>
</feature>
<dbReference type="InterPro" id="IPR010139">
    <property type="entry name" value="Imidazole-glycPsynth_HisH"/>
</dbReference>
<dbReference type="Pfam" id="PF00117">
    <property type="entry name" value="GATase"/>
    <property type="match status" value="1"/>
</dbReference>
<dbReference type="InterPro" id="IPR029062">
    <property type="entry name" value="Class_I_gatase-like"/>
</dbReference>
<reference evidence="14" key="1">
    <citation type="journal article" date="2022" name="Int. J. Syst. Evol. Microbiol.">
        <title>Pseudomonas aegrilactucae sp. nov. and Pseudomonas morbosilactucae sp. nov., pathogens causing bacterial rot of lettuce in Japan.</title>
        <authorList>
            <person name="Sawada H."/>
            <person name="Fujikawa T."/>
            <person name="Satou M."/>
        </authorList>
    </citation>
    <scope>NUCLEOTIDE SEQUENCE</scope>
    <source>
        <strain evidence="14">0166_1</strain>
    </source>
</reference>
<feature type="active site" evidence="11 12">
    <location>
        <position position="188"/>
    </location>
</feature>
<comment type="pathway">
    <text evidence="1 11">Amino-acid biosynthesis; L-histidine biosynthesis; L-histidine from 5-phospho-alpha-D-ribose 1-diphosphate: step 5/9.</text>
</comment>
<dbReference type="HAMAP" id="MF_00278">
    <property type="entry name" value="HisH"/>
    <property type="match status" value="1"/>
</dbReference>
<dbReference type="GO" id="GO:0000105">
    <property type="term" value="P:L-histidine biosynthetic process"/>
    <property type="evidence" value="ECO:0007669"/>
    <property type="project" value="UniProtKB-UniRule"/>
</dbReference>
<evidence type="ECO:0000313" key="15">
    <source>
        <dbReference type="Proteomes" id="UP001162834"/>
    </source>
</evidence>
<dbReference type="PIRSF" id="PIRSF000495">
    <property type="entry name" value="Amidotransf_hisH"/>
    <property type="match status" value="1"/>
</dbReference>
<accession>A0A9E6XXP8</accession>
<dbReference type="InterPro" id="IPR017926">
    <property type="entry name" value="GATASE"/>
</dbReference>
<comment type="subcellular location">
    <subcellularLocation>
        <location evidence="11">Cytoplasm</location>
    </subcellularLocation>
</comment>
<dbReference type="SUPFAM" id="SSF52317">
    <property type="entry name" value="Class I glutamine amidotransferase-like"/>
    <property type="match status" value="1"/>
</dbReference>
<evidence type="ECO:0000256" key="2">
    <source>
        <dbReference type="ARBA" id="ARBA00011152"/>
    </source>
</evidence>
<evidence type="ECO:0000256" key="3">
    <source>
        <dbReference type="ARBA" id="ARBA00022605"/>
    </source>
</evidence>
<gene>
    <name evidence="11 14" type="primary">hisH</name>
    <name evidence="14" type="ORF">DSM104329_02707</name>
</gene>
<evidence type="ECO:0000256" key="6">
    <source>
        <dbReference type="ARBA" id="ARBA00023102"/>
    </source>
</evidence>
<evidence type="ECO:0000256" key="9">
    <source>
        <dbReference type="ARBA" id="ARBA00047838"/>
    </source>
</evidence>
<name>A0A9E6XXP8_9ACTN</name>
<dbReference type="Gene3D" id="3.40.50.880">
    <property type="match status" value="1"/>
</dbReference>
<dbReference type="PROSITE" id="PS51273">
    <property type="entry name" value="GATASE_TYPE_1"/>
    <property type="match status" value="1"/>
</dbReference>
<dbReference type="PANTHER" id="PTHR42701:SF1">
    <property type="entry name" value="IMIDAZOLE GLYCEROL PHOSPHATE SYNTHASE SUBUNIT HISH"/>
    <property type="match status" value="1"/>
</dbReference>
<dbReference type="PANTHER" id="PTHR42701">
    <property type="entry name" value="IMIDAZOLE GLYCEROL PHOSPHATE SYNTHASE SUBUNIT HISH"/>
    <property type="match status" value="1"/>
</dbReference>
<keyword evidence="5 11" id="KW-0315">Glutamine amidotransferase</keyword>
<dbReference type="RefSeq" id="WP_259315976.1">
    <property type="nucleotide sequence ID" value="NZ_CP087164.1"/>
</dbReference>
<sequence length="210" mass="22755">MTGATIAIVDYGMGNRRSVEKALEHVGARALISREPGDLRAADGLLLPGVGAFPAAMRTLRELDLEDVLLDCARGGMPFFGSCMGMQLLFESSEEHGGATGLGLLRGSVRRLDSQGRKLPHIGWNEVRWVRESPLLDGLPDPSTFYHVHTYVPHPSDQADVLGISDYGSEFASVVARDNVFGAQFHPEKSSTHGLALLRNFARLCDRVAA</sequence>
<dbReference type="EC" id="4.3.2.10" evidence="11"/>
<keyword evidence="15" id="KW-1185">Reference proteome</keyword>
<dbReference type="KEGG" id="sbae:DSM104329_02707"/>
<dbReference type="AlphaFoldDB" id="A0A9E6XXP8"/>
<keyword evidence="4 11" id="KW-0378">Hydrolase</keyword>
<dbReference type="GO" id="GO:0000107">
    <property type="term" value="F:imidazoleglycerol-phosphate synthase activity"/>
    <property type="evidence" value="ECO:0007669"/>
    <property type="project" value="UniProtKB-UniRule"/>
</dbReference>
<proteinExistence type="inferred from homology"/>
<feature type="domain" description="Glutamine amidotransferase" evidence="13">
    <location>
        <begin position="8"/>
        <end position="202"/>
    </location>
</feature>
<dbReference type="EC" id="3.5.1.2" evidence="11"/>
<comment type="catalytic activity">
    <reaction evidence="10 11">
        <text>L-glutamine + H2O = L-glutamate + NH4(+)</text>
        <dbReference type="Rhea" id="RHEA:15889"/>
        <dbReference type="ChEBI" id="CHEBI:15377"/>
        <dbReference type="ChEBI" id="CHEBI:28938"/>
        <dbReference type="ChEBI" id="CHEBI:29985"/>
        <dbReference type="ChEBI" id="CHEBI:58359"/>
        <dbReference type="EC" id="3.5.1.2"/>
    </reaction>
</comment>
<evidence type="ECO:0000256" key="8">
    <source>
        <dbReference type="ARBA" id="ARBA00025299"/>
    </source>
</evidence>
<dbReference type="GO" id="GO:0004359">
    <property type="term" value="F:glutaminase activity"/>
    <property type="evidence" value="ECO:0007669"/>
    <property type="project" value="UniProtKB-EC"/>
</dbReference>
<comment type="catalytic activity">
    <reaction evidence="9 11">
        <text>5-[(5-phospho-1-deoxy-D-ribulos-1-ylimino)methylamino]-1-(5-phospho-beta-D-ribosyl)imidazole-4-carboxamide + L-glutamine = D-erythro-1-(imidazol-4-yl)glycerol 3-phosphate + 5-amino-1-(5-phospho-beta-D-ribosyl)imidazole-4-carboxamide + L-glutamate + H(+)</text>
        <dbReference type="Rhea" id="RHEA:24793"/>
        <dbReference type="ChEBI" id="CHEBI:15378"/>
        <dbReference type="ChEBI" id="CHEBI:29985"/>
        <dbReference type="ChEBI" id="CHEBI:58278"/>
        <dbReference type="ChEBI" id="CHEBI:58359"/>
        <dbReference type="ChEBI" id="CHEBI:58475"/>
        <dbReference type="ChEBI" id="CHEBI:58525"/>
        <dbReference type="EC" id="4.3.2.10"/>
    </reaction>
</comment>
<evidence type="ECO:0000256" key="5">
    <source>
        <dbReference type="ARBA" id="ARBA00022962"/>
    </source>
</evidence>